<protein>
    <submittedName>
        <fullName evidence="2">Uncharacterized protein</fullName>
    </submittedName>
</protein>
<proteinExistence type="predicted"/>
<dbReference type="AlphaFoldDB" id="A0A645CDN9"/>
<dbReference type="PANTHER" id="PTHR34351">
    <property type="entry name" value="SLR1927 PROTEIN-RELATED"/>
    <property type="match status" value="1"/>
</dbReference>
<feature type="region of interest" description="Disordered" evidence="1">
    <location>
        <begin position="81"/>
        <end position="106"/>
    </location>
</feature>
<reference evidence="2" key="1">
    <citation type="submission" date="2019-08" db="EMBL/GenBank/DDBJ databases">
        <authorList>
            <person name="Kucharzyk K."/>
            <person name="Murdoch R.W."/>
            <person name="Higgins S."/>
            <person name="Loffler F."/>
        </authorList>
    </citation>
    <scope>NUCLEOTIDE SEQUENCE</scope>
</reference>
<comment type="caution">
    <text evidence="2">The sequence shown here is derived from an EMBL/GenBank/DDBJ whole genome shotgun (WGS) entry which is preliminary data.</text>
</comment>
<dbReference type="PANTHER" id="PTHR34351:SF1">
    <property type="entry name" value="SLR1927 PROTEIN"/>
    <property type="match status" value="1"/>
</dbReference>
<evidence type="ECO:0000313" key="2">
    <source>
        <dbReference type="EMBL" id="MPM75033.1"/>
    </source>
</evidence>
<organism evidence="2">
    <name type="scientific">bioreactor metagenome</name>
    <dbReference type="NCBI Taxonomy" id="1076179"/>
    <lineage>
        <taxon>unclassified sequences</taxon>
        <taxon>metagenomes</taxon>
        <taxon>ecological metagenomes</taxon>
    </lineage>
</organism>
<sequence length="214" mass="23486">MSSTRKTPRHAIGMTVHGSSRWVWADVPAAGSSTVQVAFQPTRRGLHAVPVLKAETRYPLGVFRVWSLWRPAAQVLVYPQPEKPAPQLPPGEARAQGAGNAPARGIGEFDGVRPYRRGDPLKMVVWKKAAKSFATGSDELVSRDAQQSQQQELWLDMSATGLHDREARLSRLTAWVLQADRLGVDYGVRLPGREISPDAGAAHRHRCLEALALC</sequence>
<name>A0A645CDN9_9ZZZZ</name>
<gene>
    <name evidence="2" type="ORF">SDC9_122024</name>
</gene>
<evidence type="ECO:0000256" key="1">
    <source>
        <dbReference type="SAM" id="MobiDB-lite"/>
    </source>
</evidence>
<accession>A0A645CDN9</accession>
<dbReference type="EMBL" id="VSSQ01026362">
    <property type="protein sequence ID" value="MPM75033.1"/>
    <property type="molecule type" value="Genomic_DNA"/>
</dbReference>